<dbReference type="GO" id="GO:0005543">
    <property type="term" value="F:phospholipid binding"/>
    <property type="evidence" value="ECO:0007669"/>
    <property type="project" value="InterPro"/>
</dbReference>
<reference evidence="4" key="1">
    <citation type="submission" date="2016-03" db="EMBL/GenBank/DDBJ databases">
        <title>Draft genome sequence of Rosellinia necatrix.</title>
        <authorList>
            <person name="Kanematsu S."/>
        </authorList>
    </citation>
    <scope>NUCLEOTIDE SEQUENCE [LARGE SCALE GENOMIC DNA]</scope>
    <source>
        <strain evidence="4">W97</strain>
    </source>
</reference>
<dbReference type="InterPro" id="IPR024774">
    <property type="entry name" value="PH_dom-Mcp5-type"/>
</dbReference>
<feature type="compositionally biased region" description="Polar residues" evidence="2">
    <location>
        <begin position="235"/>
        <end position="244"/>
    </location>
</feature>
<name>A0A1S7UNN8_ROSNE</name>
<feature type="compositionally biased region" description="Basic and acidic residues" evidence="2">
    <location>
        <begin position="55"/>
        <end position="65"/>
    </location>
</feature>
<protein>
    <submittedName>
        <fullName evidence="4">Putative nuclear migration protein</fullName>
    </submittedName>
</protein>
<organism evidence="4">
    <name type="scientific">Rosellinia necatrix</name>
    <name type="common">White root-rot fungus</name>
    <dbReference type="NCBI Taxonomy" id="77044"/>
    <lineage>
        <taxon>Eukaryota</taxon>
        <taxon>Fungi</taxon>
        <taxon>Dikarya</taxon>
        <taxon>Ascomycota</taxon>
        <taxon>Pezizomycotina</taxon>
        <taxon>Sordariomycetes</taxon>
        <taxon>Xylariomycetidae</taxon>
        <taxon>Xylariales</taxon>
        <taxon>Xylariaceae</taxon>
        <taxon>Rosellinia</taxon>
    </lineage>
</organism>
<dbReference type="GO" id="GO:0015631">
    <property type="term" value="F:tubulin binding"/>
    <property type="evidence" value="ECO:0007669"/>
    <property type="project" value="TreeGrafter"/>
</dbReference>
<dbReference type="GO" id="GO:0005938">
    <property type="term" value="C:cell cortex"/>
    <property type="evidence" value="ECO:0007669"/>
    <property type="project" value="InterPro"/>
</dbReference>
<dbReference type="Pfam" id="PF12814">
    <property type="entry name" value="Mcp5_PH"/>
    <property type="match status" value="1"/>
</dbReference>
<feature type="compositionally biased region" description="Polar residues" evidence="2">
    <location>
        <begin position="688"/>
        <end position="712"/>
    </location>
</feature>
<feature type="region of interest" description="Disordered" evidence="2">
    <location>
        <begin position="355"/>
        <end position="413"/>
    </location>
</feature>
<evidence type="ECO:0000313" key="5">
    <source>
        <dbReference type="Proteomes" id="UP000054516"/>
    </source>
</evidence>
<feature type="compositionally biased region" description="Basic and acidic residues" evidence="2">
    <location>
        <begin position="398"/>
        <end position="413"/>
    </location>
</feature>
<dbReference type="PANTHER" id="PTHR28190:SF2">
    <property type="entry name" value="MIGRATION PROTEIN, PUTATIVE (AFU_ORTHOLOGUE AFUA_2G07730)-RELATED"/>
    <property type="match status" value="1"/>
</dbReference>
<feature type="region of interest" description="Disordered" evidence="2">
    <location>
        <begin position="688"/>
        <end position="715"/>
    </location>
</feature>
<dbReference type="GO" id="GO:0032065">
    <property type="term" value="P:maintenance of protein location in cell cortex"/>
    <property type="evidence" value="ECO:0007669"/>
    <property type="project" value="InterPro"/>
</dbReference>
<dbReference type="InterPro" id="IPR053005">
    <property type="entry name" value="Nuclear_Pos-Cytoskel_Interact"/>
</dbReference>
<feature type="region of interest" description="Disordered" evidence="2">
    <location>
        <begin position="1077"/>
        <end position="1099"/>
    </location>
</feature>
<dbReference type="OMA" id="EWMYKYV"/>
<feature type="coiled-coil region" evidence="1">
    <location>
        <begin position="109"/>
        <end position="228"/>
    </location>
</feature>
<feature type="domain" description="Pleckstrin homology" evidence="3">
    <location>
        <begin position="937"/>
        <end position="1068"/>
    </location>
</feature>
<dbReference type="Proteomes" id="UP000054516">
    <property type="component" value="Unassembled WGS sequence"/>
</dbReference>
<feature type="compositionally biased region" description="Polar residues" evidence="2">
    <location>
        <begin position="804"/>
        <end position="816"/>
    </location>
</feature>
<feature type="compositionally biased region" description="Low complexity" evidence="2">
    <location>
        <begin position="40"/>
        <end position="54"/>
    </location>
</feature>
<feature type="region of interest" description="Disordered" evidence="2">
    <location>
        <begin position="784"/>
        <end position="933"/>
    </location>
</feature>
<feature type="compositionally biased region" description="Low complexity" evidence="2">
    <location>
        <begin position="914"/>
        <end position="928"/>
    </location>
</feature>
<gene>
    <name evidence="4" type="ORF">SAMD00023353_1102030</name>
</gene>
<dbReference type="GO" id="GO:0000226">
    <property type="term" value="P:microtubule cytoskeleton organization"/>
    <property type="evidence" value="ECO:0007669"/>
    <property type="project" value="TreeGrafter"/>
</dbReference>
<feature type="compositionally biased region" description="Polar residues" evidence="2">
    <location>
        <begin position="1211"/>
        <end position="1226"/>
    </location>
</feature>
<feature type="region of interest" description="Disordered" evidence="2">
    <location>
        <begin position="289"/>
        <end position="314"/>
    </location>
</feature>
<dbReference type="EMBL" id="DF977456">
    <property type="protein sequence ID" value="GAP84665.1"/>
    <property type="molecule type" value="Genomic_DNA"/>
</dbReference>
<sequence>MAGLEPEDELNSAAIAALPTPAGTPYRTPSRTSRKSQRSITPPVISLPPSVLPTDKFEKRSSKRASKEYAIDENMSILDPRRFTPTLHANLVSEILTLRRDQEDKLKIIENLESSLYAAHEERDALQVNLSETAKESRSLKRQLAIVEGGTTSALGELTREREEAAETTAEAKRRLETAQKKVRAQEEDSQRIHDLWAKEKDSWQEERRRFERKLHVAETRLKAVLEDFGNLQAAQSNAHQGTENEVEDNDSGSVRTQSITNSIRFSTISALAAGNANGISLADELNFDDDDDYQTDPDGRQSVLSNPGHYRNMSRDSILSATRPRNYSIDSQVRPGSVARGRLYMNPSVLGRLEGKIQEDEEVPGDTQTPSYTDTGVQYSPPPSPKVAPAKPVTPEPHVRGDGPFDIESPPRGEVEIEANQRRKRVHINRLNAIDTPKIITHSMVSSGSQTVEPLSPPITPLSPAEGLLCELTSKTTETKTKSIATQTENAPARKQVAPLLIPSISIVPPSCPPTPREPRLPQHVKDVGCQVSIIQPSRTTSQSIAVQTDEIRVDKRLDRLPRHLHPSTITSRPSSPIPDADTEGIAFTPVPGHLPARNPRRLANKHSFMADANKSPPTAPSPVGSDIYDTYPGNNDNGPLSTDKAPMRRPPRISSLFAGFDVVSSDEADEFGGGDDSDTEYRTALSAPNQTISSNLHGKRTSASEGSMSPDNVRIMSREPRSVMRQNGGPEIYNSFSLADARDIPVRKPSSRPPSVGMSTSSRASVMRKAAMIQNGIHSYQVRPASPSLPDIQEPPFPIPTRASSRQPAFTASAPSDGSRSPSRWGSGRNRRGPKTNVYRNNSIRKIRSAAALPRIGRHRRRGSSPPPRSPSQIAPESPQLPPLPNNDITTPRNRDRDGSIARYKAHRSQPSTNTANTENSNAVSAGSSQQISGVVEAIAQTMVGEWMFKYVRRRKSFGVADSAGREENSNDRHKRWVWLAPYERAILWSSKQPVSGIALMGKSGRKLTIQSVLDVKDDNPIPKGESQIFNRSILILTPQRALKFTAITAERHYLWLMSLSFLAHSQQAVPEITPSLAPPRAAPAPDPELSKPKPKRVGIRDSIRLTKGKNPSFMTRHNQNTRPAVQEEVEPVPMFPVHIDTEALGSIPAHQREPSVDAAEPPMIPRFHGRAQGRVHERTNQAALHGRRRSNTGGHVPPPLSFRGFSPPASSVHASSNSTAGASVNTAGSSDMYGQSQLSSNMTWGISTVGSQRTSEASSIPTGNFFEAIGTVRMEAFISPIASGYDDDTIESRESRYRARRQSKERRRRRSRSRHRDSYTSRGTRHTRGTGSYGSKTALEEDYFRDDPFRGF</sequence>
<evidence type="ECO:0000313" key="4">
    <source>
        <dbReference type="EMBL" id="GAP84665.1"/>
    </source>
</evidence>
<feature type="compositionally biased region" description="Acidic residues" evidence="2">
    <location>
        <begin position="1"/>
        <end position="10"/>
    </location>
</feature>
<dbReference type="PANTHER" id="PTHR28190">
    <property type="entry name" value="NUCLEAR MIGRATION PROTEIN NUM1"/>
    <property type="match status" value="1"/>
</dbReference>
<evidence type="ECO:0000259" key="3">
    <source>
        <dbReference type="Pfam" id="PF12814"/>
    </source>
</evidence>
<feature type="region of interest" description="Disordered" evidence="2">
    <location>
        <begin position="235"/>
        <end position="255"/>
    </location>
</feature>
<feature type="compositionally biased region" description="Polar residues" evidence="2">
    <location>
        <begin position="367"/>
        <end position="379"/>
    </location>
</feature>
<keyword evidence="1" id="KW-0175">Coiled coil</keyword>
<feature type="region of interest" description="Disordered" evidence="2">
    <location>
        <begin position="1175"/>
        <end position="1226"/>
    </location>
</feature>
<feature type="region of interest" description="Disordered" evidence="2">
    <location>
        <begin position="747"/>
        <end position="766"/>
    </location>
</feature>
<feature type="region of interest" description="Disordered" evidence="2">
    <location>
        <begin position="1"/>
        <end position="65"/>
    </location>
</feature>
<feature type="region of interest" description="Disordered" evidence="2">
    <location>
        <begin position="1111"/>
        <end position="1130"/>
    </location>
</feature>
<feature type="compositionally biased region" description="Polar residues" evidence="2">
    <location>
        <begin position="1115"/>
        <end position="1126"/>
    </location>
</feature>
<feature type="compositionally biased region" description="Basic residues" evidence="2">
    <location>
        <begin position="1301"/>
        <end position="1318"/>
    </location>
</feature>
<dbReference type="OrthoDB" id="2149224at2759"/>
<feature type="region of interest" description="Disordered" evidence="2">
    <location>
        <begin position="611"/>
        <end position="651"/>
    </location>
</feature>
<feature type="region of interest" description="Disordered" evidence="2">
    <location>
        <begin position="1296"/>
        <end position="1343"/>
    </location>
</feature>
<dbReference type="GO" id="GO:0005739">
    <property type="term" value="C:mitochondrion"/>
    <property type="evidence" value="ECO:0007669"/>
    <property type="project" value="TreeGrafter"/>
</dbReference>
<accession>A0A1S7UNN8</accession>
<evidence type="ECO:0000256" key="1">
    <source>
        <dbReference type="SAM" id="Coils"/>
    </source>
</evidence>
<feature type="compositionally biased region" description="Pro residues" evidence="2">
    <location>
        <begin position="1079"/>
        <end position="1089"/>
    </location>
</feature>
<keyword evidence="5" id="KW-1185">Reference proteome</keyword>
<feature type="compositionally biased region" description="Low complexity" evidence="2">
    <location>
        <begin position="817"/>
        <end position="830"/>
    </location>
</feature>
<proteinExistence type="predicted"/>
<evidence type="ECO:0000256" key="2">
    <source>
        <dbReference type="SAM" id="MobiDB-lite"/>
    </source>
</evidence>
<dbReference type="STRING" id="77044.A0A1S7UNN8"/>